<sequence length="47" mass="5757">MKNIIKKDVKRIKIGRSRASSPDRPSFWSGRRRFPCWSWRLLLKELR</sequence>
<proteinExistence type="predicted"/>
<dbReference type="EMBL" id="AWWV01011803">
    <property type="protein sequence ID" value="OMO70464.1"/>
    <property type="molecule type" value="Genomic_DNA"/>
</dbReference>
<comment type="caution">
    <text evidence="1">The sequence shown here is derived from an EMBL/GenBank/DDBJ whole genome shotgun (WGS) entry which is preliminary data.</text>
</comment>
<organism evidence="1 2">
    <name type="scientific">Corchorus capsularis</name>
    <name type="common">Jute</name>
    <dbReference type="NCBI Taxonomy" id="210143"/>
    <lineage>
        <taxon>Eukaryota</taxon>
        <taxon>Viridiplantae</taxon>
        <taxon>Streptophyta</taxon>
        <taxon>Embryophyta</taxon>
        <taxon>Tracheophyta</taxon>
        <taxon>Spermatophyta</taxon>
        <taxon>Magnoliopsida</taxon>
        <taxon>eudicotyledons</taxon>
        <taxon>Gunneridae</taxon>
        <taxon>Pentapetalae</taxon>
        <taxon>rosids</taxon>
        <taxon>malvids</taxon>
        <taxon>Malvales</taxon>
        <taxon>Malvaceae</taxon>
        <taxon>Grewioideae</taxon>
        <taxon>Apeibeae</taxon>
        <taxon>Corchorus</taxon>
    </lineage>
</organism>
<reference evidence="1 2" key="1">
    <citation type="submission" date="2013-09" db="EMBL/GenBank/DDBJ databases">
        <title>Corchorus capsularis genome sequencing.</title>
        <authorList>
            <person name="Alam M."/>
            <person name="Haque M.S."/>
            <person name="Islam M.S."/>
            <person name="Emdad E.M."/>
            <person name="Islam M.M."/>
            <person name="Ahmed B."/>
            <person name="Halim A."/>
            <person name="Hossen Q.M.M."/>
            <person name="Hossain M.Z."/>
            <person name="Ahmed R."/>
            <person name="Khan M.M."/>
            <person name="Islam R."/>
            <person name="Rashid M.M."/>
            <person name="Khan S.A."/>
            <person name="Rahman M.S."/>
            <person name="Alam M."/>
        </authorList>
    </citation>
    <scope>NUCLEOTIDE SEQUENCE [LARGE SCALE GENOMIC DNA]</scope>
    <source>
        <strain evidence="2">cv. CVL-1</strain>
        <tissue evidence="1">Whole seedling</tissue>
    </source>
</reference>
<name>A0A1R3HJM0_COCAP</name>
<dbReference type="AlphaFoldDB" id="A0A1R3HJM0"/>
<evidence type="ECO:0000313" key="1">
    <source>
        <dbReference type="EMBL" id="OMO70464.1"/>
    </source>
</evidence>
<protein>
    <submittedName>
        <fullName evidence="1">Uncharacterized protein</fullName>
    </submittedName>
</protein>
<dbReference type="Gramene" id="OMO70464">
    <property type="protein sequence ID" value="OMO70464"/>
    <property type="gene ID" value="CCACVL1_18899"/>
</dbReference>
<keyword evidence="2" id="KW-1185">Reference proteome</keyword>
<dbReference type="Proteomes" id="UP000188268">
    <property type="component" value="Unassembled WGS sequence"/>
</dbReference>
<evidence type="ECO:0000313" key="2">
    <source>
        <dbReference type="Proteomes" id="UP000188268"/>
    </source>
</evidence>
<accession>A0A1R3HJM0</accession>
<gene>
    <name evidence="1" type="ORF">CCACVL1_18899</name>
</gene>